<protein>
    <submittedName>
        <fullName evidence="2">Uncharacterized protein</fullName>
    </submittedName>
</protein>
<gene>
    <name evidence="2" type="ORF">EVAR_14406_1</name>
</gene>
<accession>A0A4C1TYG4</accession>
<sequence length="115" mass="13116">MEDIGLMEERRGSGLPEPSLIGISSSENCYFTRFQDYSVHTDVQKLNFITRIELKRGKPNMEVGRVLGFNERGTTANHSSHTHIPSAAQSSLRPPRLRWPFVDFTTLPRTHHPKV</sequence>
<dbReference type="EMBL" id="BGZK01000099">
    <property type="protein sequence ID" value="GBP18636.1"/>
    <property type="molecule type" value="Genomic_DNA"/>
</dbReference>
<keyword evidence="3" id="KW-1185">Reference proteome</keyword>
<dbReference type="AlphaFoldDB" id="A0A4C1TYG4"/>
<reference evidence="2 3" key="1">
    <citation type="journal article" date="2019" name="Commun. Biol.">
        <title>The bagworm genome reveals a unique fibroin gene that provides high tensile strength.</title>
        <authorList>
            <person name="Kono N."/>
            <person name="Nakamura H."/>
            <person name="Ohtoshi R."/>
            <person name="Tomita M."/>
            <person name="Numata K."/>
            <person name="Arakawa K."/>
        </authorList>
    </citation>
    <scope>NUCLEOTIDE SEQUENCE [LARGE SCALE GENOMIC DNA]</scope>
</reference>
<proteinExistence type="predicted"/>
<evidence type="ECO:0000313" key="2">
    <source>
        <dbReference type="EMBL" id="GBP18636.1"/>
    </source>
</evidence>
<name>A0A4C1TYG4_EUMVA</name>
<evidence type="ECO:0000256" key="1">
    <source>
        <dbReference type="SAM" id="MobiDB-lite"/>
    </source>
</evidence>
<dbReference type="Proteomes" id="UP000299102">
    <property type="component" value="Unassembled WGS sequence"/>
</dbReference>
<organism evidence="2 3">
    <name type="scientific">Eumeta variegata</name>
    <name type="common">Bagworm moth</name>
    <name type="synonym">Eumeta japonica</name>
    <dbReference type="NCBI Taxonomy" id="151549"/>
    <lineage>
        <taxon>Eukaryota</taxon>
        <taxon>Metazoa</taxon>
        <taxon>Ecdysozoa</taxon>
        <taxon>Arthropoda</taxon>
        <taxon>Hexapoda</taxon>
        <taxon>Insecta</taxon>
        <taxon>Pterygota</taxon>
        <taxon>Neoptera</taxon>
        <taxon>Endopterygota</taxon>
        <taxon>Lepidoptera</taxon>
        <taxon>Glossata</taxon>
        <taxon>Ditrysia</taxon>
        <taxon>Tineoidea</taxon>
        <taxon>Psychidae</taxon>
        <taxon>Oiketicinae</taxon>
        <taxon>Eumeta</taxon>
    </lineage>
</organism>
<comment type="caution">
    <text evidence="2">The sequence shown here is derived from an EMBL/GenBank/DDBJ whole genome shotgun (WGS) entry which is preliminary data.</text>
</comment>
<feature type="region of interest" description="Disordered" evidence="1">
    <location>
        <begin position="72"/>
        <end position="91"/>
    </location>
</feature>
<evidence type="ECO:0000313" key="3">
    <source>
        <dbReference type="Proteomes" id="UP000299102"/>
    </source>
</evidence>